<dbReference type="Pfam" id="PF00132">
    <property type="entry name" value="Hexapep"/>
    <property type="match status" value="1"/>
</dbReference>
<dbReference type="CDD" id="cd04647">
    <property type="entry name" value="LbH_MAT_like"/>
    <property type="match status" value="1"/>
</dbReference>
<evidence type="ECO:0000313" key="4">
    <source>
        <dbReference type="Proteomes" id="UP000229342"/>
    </source>
</evidence>
<dbReference type="AlphaFoldDB" id="A0A2H0KEK4"/>
<protein>
    <submittedName>
        <fullName evidence="3">Acetyltransferase</fullName>
    </submittedName>
</protein>
<name>A0A2H0KEK4_9BACT</name>
<dbReference type="PANTHER" id="PTHR23416">
    <property type="entry name" value="SIALIC ACID SYNTHASE-RELATED"/>
    <property type="match status" value="1"/>
</dbReference>
<dbReference type="Proteomes" id="UP000229342">
    <property type="component" value="Unassembled WGS sequence"/>
</dbReference>
<dbReference type="PROSITE" id="PS00101">
    <property type="entry name" value="HEXAPEP_TRANSFERASES"/>
    <property type="match status" value="1"/>
</dbReference>
<keyword evidence="2" id="KW-0677">Repeat</keyword>
<dbReference type="EMBL" id="PCVG01000014">
    <property type="protein sequence ID" value="PIQ69033.1"/>
    <property type="molecule type" value="Genomic_DNA"/>
</dbReference>
<evidence type="ECO:0000256" key="1">
    <source>
        <dbReference type="ARBA" id="ARBA00022679"/>
    </source>
</evidence>
<gene>
    <name evidence="3" type="ORF">COV91_00905</name>
</gene>
<reference evidence="3 4" key="1">
    <citation type="submission" date="2017-09" db="EMBL/GenBank/DDBJ databases">
        <title>Depth-based differentiation of microbial function through sediment-hosted aquifers and enrichment of novel symbionts in the deep terrestrial subsurface.</title>
        <authorList>
            <person name="Probst A.J."/>
            <person name="Ladd B."/>
            <person name="Jarett J.K."/>
            <person name="Geller-Mcgrath D.E."/>
            <person name="Sieber C.M."/>
            <person name="Emerson J.B."/>
            <person name="Anantharaman K."/>
            <person name="Thomas B.C."/>
            <person name="Malmstrom R."/>
            <person name="Stieglmeier M."/>
            <person name="Klingl A."/>
            <person name="Woyke T."/>
            <person name="Ryan C.M."/>
            <person name="Banfield J.F."/>
        </authorList>
    </citation>
    <scope>NUCLEOTIDE SEQUENCE [LARGE SCALE GENOMIC DNA]</scope>
    <source>
        <strain evidence="3">CG11_big_fil_rev_8_21_14_0_20_46_11</strain>
    </source>
</reference>
<sequence>MFILELFRRITFWRGTDRIGPDIPLTYWRIFFPSKMRVLCKRKFAYFHETAEVRPGSYFVCCSKISIGKRVVIRPGSILEADPRAGEHGIIIEDDVLLAPGVHMYVNNHAFEDSLIPIIDQDHKASKVIVIKRGAWIGANVVILAGVTVGENSVVGAGSIVTKDIPPRVVVAGNPAKIIRTL</sequence>
<dbReference type="GO" id="GO:0016740">
    <property type="term" value="F:transferase activity"/>
    <property type="evidence" value="ECO:0007669"/>
    <property type="project" value="UniProtKB-KW"/>
</dbReference>
<dbReference type="InterPro" id="IPR001451">
    <property type="entry name" value="Hexapep"/>
</dbReference>
<dbReference type="InterPro" id="IPR018357">
    <property type="entry name" value="Hexapep_transf_CS"/>
</dbReference>
<dbReference type="InterPro" id="IPR051159">
    <property type="entry name" value="Hexapeptide_acetyltransf"/>
</dbReference>
<dbReference type="SUPFAM" id="SSF51161">
    <property type="entry name" value="Trimeric LpxA-like enzymes"/>
    <property type="match status" value="1"/>
</dbReference>
<organism evidence="3 4">
    <name type="scientific">Candidatus Taylorbacteria bacterium CG11_big_fil_rev_8_21_14_0_20_46_11</name>
    <dbReference type="NCBI Taxonomy" id="1975025"/>
    <lineage>
        <taxon>Bacteria</taxon>
        <taxon>Candidatus Tayloriibacteriota</taxon>
    </lineage>
</organism>
<keyword evidence="1 3" id="KW-0808">Transferase</keyword>
<proteinExistence type="predicted"/>
<evidence type="ECO:0000313" key="3">
    <source>
        <dbReference type="EMBL" id="PIQ69033.1"/>
    </source>
</evidence>
<dbReference type="InterPro" id="IPR011004">
    <property type="entry name" value="Trimer_LpxA-like_sf"/>
</dbReference>
<dbReference type="Gene3D" id="2.160.10.10">
    <property type="entry name" value="Hexapeptide repeat proteins"/>
    <property type="match status" value="1"/>
</dbReference>
<evidence type="ECO:0000256" key="2">
    <source>
        <dbReference type="ARBA" id="ARBA00022737"/>
    </source>
</evidence>
<accession>A0A2H0KEK4</accession>
<comment type="caution">
    <text evidence="3">The sequence shown here is derived from an EMBL/GenBank/DDBJ whole genome shotgun (WGS) entry which is preliminary data.</text>
</comment>